<dbReference type="Proteomes" id="UP000553343">
    <property type="component" value="Unassembled WGS sequence"/>
</dbReference>
<comment type="caution">
    <text evidence="1">The sequence shown here is derived from an EMBL/GenBank/DDBJ whole genome shotgun (WGS) entry which is preliminary data.</text>
</comment>
<proteinExistence type="predicted"/>
<organism evidence="1 2">
    <name type="scientific">Desulfobacter latus</name>
    <dbReference type="NCBI Taxonomy" id="2292"/>
    <lineage>
        <taxon>Bacteria</taxon>
        <taxon>Pseudomonadati</taxon>
        <taxon>Thermodesulfobacteriota</taxon>
        <taxon>Desulfobacteria</taxon>
        <taxon>Desulfobacterales</taxon>
        <taxon>Desulfobacteraceae</taxon>
        <taxon>Desulfobacter</taxon>
    </lineage>
</organism>
<keyword evidence="2" id="KW-1185">Reference proteome</keyword>
<evidence type="ECO:0000313" key="2">
    <source>
        <dbReference type="Proteomes" id="UP000553343"/>
    </source>
</evidence>
<gene>
    <name evidence="1" type="ORF">HXW94_14915</name>
</gene>
<reference evidence="1 2" key="1">
    <citation type="submission" date="2020-06" db="EMBL/GenBank/DDBJ databases">
        <title>High-quality draft genome of sulfate reducer Desulfobacter latus type strain AcrS2 isolated from marine sediment.</title>
        <authorList>
            <person name="Hoppe M."/>
            <person name="Larsen C.K."/>
            <person name="Marshall I.P.G."/>
            <person name="Schramm A."/>
            <person name="Marietou A.G."/>
        </authorList>
    </citation>
    <scope>NUCLEOTIDE SEQUENCE [LARGE SCALE GENOMIC DNA]</scope>
    <source>
        <strain evidence="1 2">AcRS2</strain>
    </source>
</reference>
<dbReference type="RefSeq" id="WP_178367707.1">
    <property type="nucleotide sequence ID" value="NZ_JACADJ010000065.1"/>
</dbReference>
<dbReference type="AlphaFoldDB" id="A0A850TDA3"/>
<protein>
    <submittedName>
        <fullName evidence="1">Uncharacterized protein</fullName>
    </submittedName>
</protein>
<name>A0A850TDA3_9BACT</name>
<dbReference type="EMBL" id="JACADJ010000065">
    <property type="protein sequence ID" value="NWH06257.1"/>
    <property type="molecule type" value="Genomic_DNA"/>
</dbReference>
<accession>A0A850TDA3</accession>
<sequence length="80" mass="9448">MIISVFQADETIDFPCLSIYFFQVSKIIIQGTWKNDLKQLFDLDYEQFPDQHGKKTEEILKENDWPQDLIRAVVSHGWVS</sequence>
<evidence type="ECO:0000313" key="1">
    <source>
        <dbReference type="EMBL" id="NWH06257.1"/>
    </source>
</evidence>